<protein>
    <submittedName>
        <fullName evidence="1">Uncharacterized protein</fullName>
    </submittedName>
</protein>
<dbReference type="AlphaFoldDB" id="B0RKM4"/>
<accession>B0RKM4</accession>
<keyword evidence="1" id="KW-0614">Plasmid</keyword>
<sequence>MKRSRLSASFVVKPVFLGINSPTSISLSISKSMSALLEFSNPSLNFIASFSNALYENTDSFSAKTL</sequence>
<name>B0RKM4_YEREN</name>
<geneLocation type="plasmid" evidence="1">
    <name>pYE854</name>
</geneLocation>
<dbReference type="EMBL" id="AM905950">
    <property type="protein sequence ID" value="CAP20130.1"/>
    <property type="molecule type" value="Genomic_DNA"/>
</dbReference>
<reference evidence="1" key="1">
    <citation type="journal article" date="2008" name="J. Bacteriol.">
        <title>Genetic and functional properties of the self-transmissible Yersinia enterocolitica plasmid pYE854, which mobilizes the virulence plasmid pYV.</title>
        <authorList>
            <person name="Hammerl J.A."/>
            <person name="Klein I."/>
            <person name="Lanka E."/>
            <person name="Appel B."/>
            <person name="Hertwig S."/>
        </authorList>
    </citation>
    <scope>NUCLEOTIDE SEQUENCE [LARGE SCALE GENOMIC DNA]</scope>
    <source>
        <strain evidence="1">29854</strain>
        <plasmid evidence="1">pYE854</plasmid>
    </source>
</reference>
<proteinExistence type="predicted"/>
<evidence type="ECO:0000313" key="1">
    <source>
        <dbReference type="EMBL" id="CAP20130.1"/>
    </source>
</evidence>
<organism evidence="1">
    <name type="scientific">Yersinia enterocolitica</name>
    <dbReference type="NCBI Taxonomy" id="630"/>
    <lineage>
        <taxon>Bacteria</taxon>
        <taxon>Pseudomonadati</taxon>
        <taxon>Pseudomonadota</taxon>
        <taxon>Gammaproteobacteria</taxon>
        <taxon>Enterobacterales</taxon>
        <taxon>Yersiniaceae</taxon>
        <taxon>Yersinia</taxon>
    </lineage>
</organism>